<dbReference type="Gene3D" id="1.10.490.10">
    <property type="entry name" value="Globins"/>
    <property type="match status" value="1"/>
</dbReference>
<name>A0AB39D6G8_9BURK</name>
<dbReference type="EMBL" id="CP158255">
    <property type="protein sequence ID" value="XDJ49760.1"/>
    <property type="molecule type" value="Genomic_DNA"/>
</dbReference>
<dbReference type="CDD" id="cd08916">
    <property type="entry name" value="TrHb3_P"/>
    <property type="match status" value="1"/>
</dbReference>
<protein>
    <submittedName>
        <fullName evidence="1">Group III truncated hemoglobin</fullName>
    </submittedName>
</protein>
<dbReference type="GO" id="GO:0020037">
    <property type="term" value="F:heme binding"/>
    <property type="evidence" value="ECO:0007669"/>
    <property type="project" value="InterPro"/>
</dbReference>
<dbReference type="GO" id="GO:0019825">
    <property type="term" value="F:oxygen binding"/>
    <property type="evidence" value="ECO:0007669"/>
    <property type="project" value="InterPro"/>
</dbReference>
<gene>
    <name evidence="1" type="ORF">ABRZ09_11050</name>
</gene>
<dbReference type="RefSeq" id="WP_368646760.1">
    <property type="nucleotide sequence ID" value="NZ_CP158255.1"/>
</dbReference>
<evidence type="ECO:0000313" key="1">
    <source>
        <dbReference type="EMBL" id="XDJ49760.1"/>
    </source>
</evidence>
<dbReference type="AlphaFoldDB" id="A0AB39D6G8"/>
<sequence>MNLCKFHPPRRMEDTPVCTEDEITTLVHHFYRRVRQDAVLGPIFEAHIDDWDEHLERMVRFWSSLLRRTGTYSGTPMPRHIALPGLEGPMFVRWLDLFRDTLDEFDNPAFTAQAEDFARRIARSLWYGYQISHQPDQPVTEFDAHVPPAQY</sequence>
<reference evidence="1" key="1">
    <citation type="submission" date="2024-05" db="EMBL/GenBank/DDBJ databases">
        <authorList>
            <person name="Luo Y.-C."/>
            <person name="Nicholds J."/>
            <person name="Mortimer T."/>
            <person name="Maboni G."/>
        </authorList>
    </citation>
    <scope>NUCLEOTIDE SEQUENCE</scope>
    <source>
        <strain evidence="1">151108</strain>
    </source>
</reference>
<dbReference type="InterPro" id="IPR009050">
    <property type="entry name" value="Globin-like_sf"/>
</dbReference>
<organism evidence="1">
    <name type="scientific">Castellaniella ginsengisoli</name>
    <dbReference type="NCBI Taxonomy" id="546114"/>
    <lineage>
        <taxon>Bacteria</taxon>
        <taxon>Pseudomonadati</taxon>
        <taxon>Pseudomonadota</taxon>
        <taxon>Betaproteobacteria</taxon>
        <taxon>Burkholderiales</taxon>
        <taxon>Alcaligenaceae</taxon>
        <taxon>Castellaniella</taxon>
    </lineage>
</organism>
<proteinExistence type="predicted"/>
<dbReference type="InterPro" id="IPR012292">
    <property type="entry name" value="Globin/Proto"/>
</dbReference>
<accession>A0AB39D6G8</accession>
<dbReference type="SUPFAM" id="SSF46458">
    <property type="entry name" value="Globin-like"/>
    <property type="match status" value="1"/>
</dbReference>